<accession>A0A1C7LQ20</accession>
<sequence length="176" mass="19550">MYAEARWNIVHPPALTNNGQYTLDMNDTNNKGERAFAICPVESAGGWALIICSATQIRYRTDRPEKSFEERRSVSESSPYLNKHVVTLPSSIHPFPTYELIWTMPYSHISLAAAEISSLQCGTLTRCTHSPLDHFLGCPAHPSFKFLVASSKQVCTRTSTSRSSDGGIWSLSNIGR</sequence>
<dbReference type="Proteomes" id="UP000092993">
    <property type="component" value="Unassembled WGS sequence"/>
</dbReference>
<dbReference type="AlphaFoldDB" id="A0A1C7LQ20"/>
<evidence type="ECO:0000313" key="2">
    <source>
        <dbReference type="Proteomes" id="UP000092993"/>
    </source>
</evidence>
<dbReference type="EMBL" id="LUGG01000027">
    <property type="protein sequence ID" value="OBZ66905.1"/>
    <property type="molecule type" value="Genomic_DNA"/>
</dbReference>
<keyword evidence="2" id="KW-1185">Reference proteome</keyword>
<proteinExistence type="predicted"/>
<evidence type="ECO:0000313" key="1">
    <source>
        <dbReference type="EMBL" id="OBZ66905.1"/>
    </source>
</evidence>
<gene>
    <name evidence="1" type="ORF">A0H81_13239</name>
</gene>
<reference evidence="1 2" key="1">
    <citation type="submission" date="2016-03" db="EMBL/GenBank/DDBJ databases">
        <title>Whole genome sequencing of Grifola frondosa 9006-11.</title>
        <authorList>
            <person name="Min B."/>
            <person name="Park H."/>
            <person name="Kim J.-G."/>
            <person name="Cho H."/>
            <person name="Oh Y.-L."/>
            <person name="Kong W.-S."/>
            <person name="Choi I.-G."/>
        </authorList>
    </citation>
    <scope>NUCLEOTIDE SEQUENCE [LARGE SCALE GENOMIC DNA]</scope>
    <source>
        <strain evidence="1 2">9006-11</strain>
    </source>
</reference>
<organism evidence="1 2">
    <name type="scientific">Grifola frondosa</name>
    <name type="common">Maitake</name>
    <name type="synonym">Polyporus frondosus</name>
    <dbReference type="NCBI Taxonomy" id="5627"/>
    <lineage>
        <taxon>Eukaryota</taxon>
        <taxon>Fungi</taxon>
        <taxon>Dikarya</taxon>
        <taxon>Basidiomycota</taxon>
        <taxon>Agaricomycotina</taxon>
        <taxon>Agaricomycetes</taxon>
        <taxon>Polyporales</taxon>
        <taxon>Grifolaceae</taxon>
        <taxon>Grifola</taxon>
    </lineage>
</organism>
<comment type="caution">
    <text evidence="1">The sequence shown here is derived from an EMBL/GenBank/DDBJ whole genome shotgun (WGS) entry which is preliminary data.</text>
</comment>
<name>A0A1C7LQ20_GRIFR</name>
<protein>
    <submittedName>
        <fullName evidence="1">Uncharacterized protein</fullName>
    </submittedName>
</protein>